<gene>
    <name evidence="1" type="ordered locus">HAPS_2262</name>
</gene>
<proteinExistence type="predicted"/>
<reference evidence="1 2" key="1">
    <citation type="journal article" date="2009" name="J. Bacteriol.">
        <title>Complete genome sequence of Haemophilus parasuis SH0165.</title>
        <authorList>
            <person name="Yue M."/>
            <person name="Yang F."/>
            <person name="Yang J."/>
            <person name="Bei W."/>
            <person name="Cai X."/>
            <person name="Chen L."/>
            <person name="Dong J."/>
            <person name="Zhou R."/>
            <person name="Jin M."/>
            <person name="Jin Q."/>
            <person name="Chen H."/>
        </authorList>
    </citation>
    <scope>NUCLEOTIDE SEQUENCE [LARGE SCALE GENOMIC DNA]</scope>
    <source>
        <strain evidence="1 2">SH0165</strain>
    </source>
</reference>
<evidence type="ECO:0000313" key="1">
    <source>
        <dbReference type="EMBL" id="ACL33693.1"/>
    </source>
</evidence>
<organism evidence="1 2">
    <name type="scientific">Glaesserella parasuis serovar 5 (strain SH0165)</name>
    <name type="common">Haemophilus parasuis</name>
    <dbReference type="NCBI Taxonomy" id="557723"/>
    <lineage>
        <taxon>Bacteria</taxon>
        <taxon>Pseudomonadati</taxon>
        <taxon>Pseudomonadota</taxon>
        <taxon>Gammaproteobacteria</taxon>
        <taxon>Pasteurellales</taxon>
        <taxon>Pasteurellaceae</taxon>
        <taxon>Glaesserella</taxon>
    </lineage>
</organism>
<keyword evidence="2" id="KW-1185">Reference proteome</keyword>
<dbReference type="STRING" id="557723.HAPS_2262"/>
<dbReference type="AlphaFoldDB" id="B8F8P1"/>
<dbReference type="KEGG" id="hap:HAPS_2262"/>
<dbReference type="EMBL" id="CP001321">
    <property type="protein sequence ID" value="ACL33693.1"/>
    <property type="molecule type" value="Genomic_DNA"/>
</dbReference>
<evidence type="ECO:0000313" key="2">
    <source>
        <dbReference type="Proteomes" id="UP000006743"/>
    </source>
</evidence>
<sequence>MANRLEGSFSELKRKLNRCNRQIVAKKWLKALYYKALSLFLKYEQKTAHFAKV</sequence>
<protein>
    <recommendedName>
        <fullName evidence="3">Transposase</fullName>
    </recommendedName>
</protein>
<accession>B8F8P1</accession>
<evidence type="ECO:0008006" key="3">
    <source>
        <dbReference type="Google" id="ProtNLM"/>
    </source>
</evidence>
<dbReference type="Proteomes" id="UP000006743">
    <property type="component" value="Chromosome"/>
</dbReference>
<dbReference type="HOGENOM" id="CLU_3062103_0_0_6"/>
<name>B8F8P1_GLAP5</name>